<feature type="compositionally biased region" description="Acidic residues" evidence="1">
    <location>
        <begin position="119"/>
        <end position="141"/>
    </location>
</feature>
<name>A0AAD6ZK12_9AGAR</name>
<reference evidence="2" key="1">
    <citation type="submission" date="2023-03" db="EMBL/GenBank/DDBJ databases">
        <title>Massive genome expansion in bonnet fungi (Mycena s.s.) driven by repeated elements and novel gene families across ecological guilds.</title>
        <authorList>
            <consortium name="Lawrence Berkeley National Laboratory"/>
            <person name="Harder C.B."/>
            <person name="Miyauchi S."/>
            <person name="Viragh M."/>
            <person name="Kuo A."/>
            <person name="Thoen E."/>
            <person name="Andreopoulos B."/>
            <person name="Lu D."/>
            <person name="Skrede I."/>
            <person name="Drula E."/>
            <person name="Henrissat B."/>
            <person name="Morin E."/>
            <person name="Kohler A."/>
            <person name="Barry K."/>
            <person name="LaButti K."/>
            <person name="Morin E."/>
            <person name="Salamov A."/>
            <person name="Lipzen A."/>
            <person name="Mereny Z."/>
            <person name="Hegedus B."/>
            <person name="Baldrian P."/>
            <person name="Stursova M."/>
            <person name="Weitz H."/>
            <person name="Taylor A."/>
            <person name="Grigoriev I.V."/>
            <person name="Nagy L.G."/>
            <person name="Martin F."/>
            <person name="Kauserud H."/>
        </authorList>
    </citation>
    <scope>NUCLEOTIDE SEQUENCE</scope>
    <source>
        <strain evidence="2">CBHHK002</strain>
    </source>
</reference>
<dbReference type="EMBL" id="JARIHO010000042">
    <property type="protein sequence ID" value="KAJ7326295.1"/>
    <property type="molecule type" value="Genomic_DNA"/>
</dbReference>
<organism evidence="2 3">
    <name type="scientific">Mycena albidolilacea</name>
    <dbReference type="NCBI Taxonomy" id="1033008"/>
    <lineage>
        <taxon>Eukaryota</taxon>
        <taxon>Fungi</taxon>
        <taxon>Dikarya</taxon>
        <taxon>Basidiomycota</taxon>
        <taxon>Agaricomycotina</taxon>
        <taxon>Agaricomycetes</taxon>
        <taxon>Agaricomycetidae</taxon>
        <taxon>Agaricales</taxon>
        <taxon>Marasmiineae</taxon>
        <taxon>Mycenaceae</taxon>
        <taxon>Mycena</taxon>
    </lineage>
</organism>
<sequence length="208" mass="23256">MFERKNQNMFSAHYSKLIEGDGDDDDEEESIKLKRTDHELDGGEVGVDEAADMSKRKQRLMASKAKRALLTGGLGKKLIFNEEGKPHEMYEMEDADAWLNDKGGYGEAGVMGGGPMVADADDDGYVEPEFDLPTSDSDDDREVWAPPPPTKRSKTTHTDIGPRAVEDDEELALRLLRQRRSVYPRLSNESAYADALAIAHQTLRRKLN</sequence>
<evidence type="ECO:0000313" key="2">
    <source>
        <dbReference type="EMBL" id="KAJ7326295.1"/>
    </source>
</evidence>
<feature type="region of interest" description="Disordered" evidence="1">
    <location>
        <begin position="16"/>
        <end position="59"/>
    </location>
</feature>
<feature type="region of interest" description="Disordered" evidence="1">
    <location>
        <begin position="110"/>
        <end position="165"/>
    </location>
</feature>
<evidence type="ECO:0000256" key="1">
    <source>
        <dbReference type="SAM" id="MobiDB-lite"/>
    </source>
</evidence>
<protein>
    <submittedName>
        <fullName evidence="2">Uncharacterized protein</fullName>
    </submittedName>
</protein>
<feature type="compositionally biased region" description="Basic and acidic residues" evidence="1">
    <location>
        <begin position="30"/>
        <end position="41"/>
    </location>
</feature>
<gene>
    <name evidence="2" type="ORF">DFH08DRAFT_968203</name>
</gene>
<dbReference type="Proteomes" id="UP001218218">
    <property type="component" value="Unassembled WGS sequence"/>
</dbReference>
<feature type="compositionally biased region" description="Acidic residues" evidence="1">
    <location>
        <begin position="20"/>
        <end position="29"/>
    </location>
</feature>
<comment type="caution">
    <text evidence="2">The sequence shown here is derived from an EMBL/GenBank/DDBJ whole genome shotgun (WGS) entry which is preliminary data.</text>
</comment>
<proteinExistence type="predicted"/>
<accession>A0AAD6ZK12</accession>
<dbReference type="AlphaFoldDB" id="A0AAD6ZK12"/>
<keyword evidence="3" id="KW-1185">Reference proteome</keyword>
<evidence type="ECO:0000313" key="3">
    <source>
        <dbReference type="Proteomes" id="UP001218218"/>
    </source>
</evidence>